<reference evidence="2 3" key="1">
    <citation type="submission" date="2021-06" db="EMBL/GenBank/DDBJ databases">
        <title>Caerostris darwini draft genome.</title>
        <authorList>
            <person name="Kono N."/>
            <person name="Arakawa K."/>
        </authorList>
    </citation>
    <scope>NUCLEOTIDE SEQUENCE [LARGE SCALE GENOMIC DNA]</scope>
</reference>
<feature type="compositionally biased region" description="Basic and acidic residues" evidence="1">
    <location>
        <begin position="1"/>
        <end position="15"/>
    </location>
</feature>
<accession>A0AAV4MK01</accession>
<keyword evidence="3" id="KW-1185">Reference proteome</keyword>
<comment type="caution">
    <text evidence="2">The sequence shown here is derived from an EMBL/GenBank/DDBJ whole genome shotgun (WGS) entry which is preliminary data.</text>
</comment>
<gene>
    <name evidence="2" type="ORF">CDAR_210501</name>
</gene>
<dbReference type="EMBL" id="BPLQ01000549">
    <property type="protein sequence ID" value="GIX72640.1"/>
    <property type="molecule type" value="Genomic_DNA"/>
</dbReference>
<evidence type="ECO:0000313" key="2">
    <source>
        <dbReference type="EMBL" id="GIX72640.1"/>
    </source>
</evidence>
<dbReference type="AlphaFoldDB" id="A0AAV4MK01"/>
<sequence length="92" mass="10523">MLPDKYKDVSYRKEQSVFGPRHSKSPAPAIQPKDCATSDTSPSALIENEIVLKIPPVENLMREGRRRMGKYLPNNDVQVPKRLTIINLRSKY</sequence>
<name>A0AAV4MK01_9ARAC</name>
<evidence type="ECO:0000313" key="3">
    <source>
        <dbReference type="Proteomes" id="UP001054837"/>
    </source>
</evidence>
<evidence type="ECO:0000256" key="1">
    <source>
        <dbReference type="SAM" id="MobiDB-lite"/>
    </source>
</evidence>
<organism evidence="2 3">
    <name type="scientific">Caerostris darwini</name>
    <dbReference type="NCBI Taxonomy" id="1538125"/>
    <lineage>
        <taxon>Eukaryota</taxon>
        <taxon>Metazoa</taxon>
        <taxon>Ecdysozoa</taxon>
        <taxon>Arthropoda</taxon>
        <taxon>Chelicerata</taxon>
        <taxon>Arachnida</taxon>
        <taxon>Araneae</taxon>
        <taxon>Araneomorphae</taxon>
        <taxon>Entelegynae</taxon>
        <taxon>Araneoidea</taxon>
        <taxon>Araneidae</taxon>
        <taxon>Caerostris</taxon>
    </lineage>
</organism>
<proteinExistence type="predicted"/>
<protein>
    <submittedName>
        <fullName evidence="2">Uncharacterized protein</fullName>
    </submittedName>
</protein>
<dbReference type="Proteomes" id="UP001054837">
    <property type="component" value="Unassembled WGS sequence"/>
</dbReference>
<feature type="region of interest" description="Disordered" evidence="1">
    <location>
        <begin position="1"/>
        <end position="40"/>
    </location>
</feature>